<name>A2C590_PROM1</name>
<dbReference type="GO" id="GO:0016887">
    <property type="term" value="F:ATP hydrolysis activity"/>
    <property type="evidence" value="ECO:0007669"/>
    <property type="project" value="InterPro"/>
</dbReference>
<dbReference type="InterPro" id="IPR003439">
    <property type="entry name" value="ABC_transporter-like_ATP-bd"/>
</dbReference>
<evidence type="ECO:0000313" key="2">
    <source>
        <dbReference type="EMBL" id="ABM76650.1"/>
    </source>
</evidence>
<dbReference type="eggNOG" id="COG1134">
    <property type="taxonomic scope" value="Bacteria"/>
</dbReference>
<sequence length="458" mass="51646">MINIDANELQKLYIAYFGRPGDPSGINYWLSRSNQSLDLTGISNELSMQDEYIKYTSYDKSFDFKINKLYLNLYNRKADFDGLNYWMKMTNSKEYKISDIVYELVFSSSKPYSVDLKQEKKDSHILQNKIFAAELFTKQISKSITLINLYKPDSISPWISGNSFIRVSNFFSHINEKTVSIDHINNFIASLSDTPVSILNEPAIEIKDTSLSIPIYQTENRSFAKKITKNVINITGGALRKSKNKTSIIALNNINLTIMKGERVGLIGHNGSGKSSFLRLISGIYIPTSGNINVLVDVYPMLQKTFLTSTELSGIDACKAHYLLKNHSLDGFESFLNEITEFSGLGSYISLPIKTYSEGMSARLVFSILTSTPHECLAIDEGFGTGDADFCDRAEERMKQFMESAATLFLASHSEELLKQFCNRGIVFSHGSIVYDGPLDAALNYYHTHDYYRKNVVG</sequence>
<dbReference type="AlphaFoldDB" id="A2C590"/>
<dbReference type="PROSITE" id="PS50893">
    <property type="entry name" value="ABC_TRANSPORTER_2"/>
    <property type="match status" value="1"/>
</dbReference>
<dbReference type="Pfam" id="PF00005">
    <property type="entry name" value="ABC_tran"/>
    <property type="match status" value="1"/>
</dbReference>
<protein>
    <recommendedName>
        <fullName evidence="1">ABC transporter domain-containing protein</fullName>
    </recommendedName>
</protein>
<gene>
    <name evidence="2" type="ordered locus">NATL1_20941</name>
</gene>
<dbReference type="Proteomes" id="UP000002592">
    <property type="component" value="Chromosome"/>
</dbReference>
<reference evidence="3" key="1">
    <citation type="journal article" date="2007" name="PLoS Genet.">
        <title>Patterns and implications of gene gain and loss in the evolution of Prochlorococcus.</title>
        <authorList>
            <person name="Kettler G.C."/>
            <person name="Martiny A.C."/>
            <person name="Huang K."/>
            <person name="Zucker J."/>
            <person name="Coleman M.L."/>
            <person name="Rodrigue S."/>
            <person name="Chen F."/>
            <person name="Lapidus A."/>
            <person name="Ferriera S."/>
            <person name="Johnson J."/>
            <person name="Steglich C."/>
            <person name="Church G.M."/>
            <person name="Richardson P."/>
            <person name="Chisholm S.W."/>
        </authorList>
    </citation>
    <scope>NUCLEOTIDE SEQUENCE [LARGE SCALE GENOMIC DNA]</scope>
    <source>
        <strain evidence="3">NATL1A</strain>
    </source>
</reference>
<feature type="domain" description="ABC transporter" evidence="1">
    <location>
        <begin position="234"/>
        <end position="455"/>
    </location>
</feature>
<dbReference type="GO" id="GO:0140359">
    <property type="term" value="F:ABC-type transporter activity"/>
    <property type="evidence" value="ECO:0007669"/>
    <property type="project" value="InterPro"/>
</dbReference>
<evidence type="ECO:0000313" key="3">
    <source>
        <dbReference type="Proteomes" id="UP000002592"/>
    </source>
</evidence>
<accession>A2C590</accession>
<dbReference type="EMBL" id="CP000553">
    <property type="protein sequence ID" value="ABM76650.1"/>
    <property type="molecule type" value="Genomic_DNA"/>
</dbReference>
<evidence type="ECO:0000259" key="1">
    <source>
        <dbReference type="PROSITE" id="PS50893"/>
    </source>
</evidence>
<dbReference type="InterPro" id="IPR050683">
    <property type="entry name" value="Bact_Polysacc_Export_ATP-bd"/>
</dbReference>
<dbReference type="GO" id="GO:0016020">
    <property type="term" value="C:membrane"/>
    <property type="evidence" value="ECO:0007669"/>
    <property type="project" value="InterPro"/>
</dbReference>
<dbReference type="SUPFAM" id="SSF52540">
    <property type="entry name" value="P-loop containing nucleoside triphosphate hydrolases"/>
    <property type="match status" value="1"/>
</dbReference>
<dbReference type="KEGG" id="pme:NATL1_20941"/>
<dbReference type="InterPro" id="IPR027417">
    <property type="entry name" value="P-loop_NTPase"/>
</dbReference>
<dbReference type="HOGENOM" id="CLU_599731_0_0_3"/>
<dbReference type="RefSeq" id="WP_011824594.1">
    <property type="nucleotide sequence ID" value="NC_008819.1"/>
</dbReference>
<organism evidence="2 3">
    <name type="scientific">Prochlorococcus marinus (strain NATL1A)</name>
    <dbReference type="NCBI Taxonomy" id="167555"/>
    <lineage>
        <taxon>Bacteria</taxon>
        <taxon>Bacillati</taxon>
        <taxon>Cyanobacteriota</taxon>
        <taxon>Cyanophyceae</taxon>
        <taxon>Synechococcales</taxon>
        <taxon>Prochlorococcaceae</taxon>
        <taxon>Prochlorococcus</taxon>
    </lineage>
</organism>
<dbReference type="CDD" id="cd03220">
    <property type="entry name" value="ABC_KpsT_Wzt"/>
    <property type="match status" value="1"/>
</dbReference>
<dbReference type="PANTHER" id="PTHR46743:SF3">
    <property type="entry name" value="ABC-TYPE POLYSACCHARIDE_POLYOL PHOSPHATE TRANSPORT SYSTEM, ATPASE COMPONENT"/>
    <property type="match status" value="1"/>
</dbReference>
<dbReference type="PANTHER" id="PTHR46743">
    <property type="entry name" value="TEICHOIC ACIDS EXPORT ATP-BINDING PROTEIN TAGH"/>
    <property type="match status" value="1"/>
</dbReference>
<dbReference type="GO" id="GO:0005524">
    <property type="term" value="F:ATP binding"/>
    <property type="evidence" value="ECO:0007669"/>
    <property type="project" value="InterPro"/>
</dbReference>
<proteinExistence type="predicted"/>
<dbReference type="InterPro" id="IPR015860">
    <property type="entry name" value="ABC_transpr_TagH-like"/>
</dbReference>
<dbReference type="Gene3D" id="3.40.50.300">
    <property type="entry name" value="P-loop containing nucleotide triphosphate hydrolases"/>
    <property type="match status" value="1"/>
</dbReference>